<organism evidence="1 2">
    <name type="scientific">Richelia intracellularis HH01</name>
    <dbReference type="NCBI Taxonomy" id="1165094"/>
    <lineage>
        <taxon>Bacteria</taxon>
        <taxon>Bacillati</taxon>
        <taxon>Cyanobacteriota</taxon>
        <taxon>Cyanophyceae</taxon>
        <taxon>Nostocales</taxon>
        <taxon>Nostocaceae</taxon>
        <taxon>Richelia</taxon>
    </lineage>
</organism>
<dbReference type="Proteomes" id="UP000053051">
    <property type="component" value="Unassembled WGS sequence"/>
</dbReference>
<reference evidence="2" key="2">
    <citation type="submission" date="2016-01" db="EMBL/GenBank/DDBJ databases">
        <title>Diatom-associated endosymboitic cyanobacterium lacks core nitrogen metabolism enzymes.</title>
        <authorList>
            <person name="Hilton J.A."/>
            <person name="Foster R.A."/>
            <person name="Tripp H.J."/>
            <person name="Carter B.J."/>
            <person name="Zehr J.P."/>
            <person name="Villareal T.A."/>
        </authorList>
    </citation>
    <scope>NUCLEOTIDE SEQUENCE [LARGE SCALE GENOMIC DNA]</scope>
    <source>
        <strain evidence="2">HH01</strain>
    </source>
</reference>
<evidence type="ECO:0000313" key="1">
    <source>
        <dbReference type="EMBL" id="CCH66639.1"/>
    </source>
</evidence>
<gene>
    <name evidence="1" type="ORF">RINTHH_4840</name>
</gene>
<dbReference type="OrthoDB" id="527225at2"/>
<dbReference type="AlphaFoldDB" id="M1WQY7"/>
<name>M1WQY7_9NOST</name>
<comment type="caution">
    <text evidence="1">The sequence shown here is derived from an EMBL/GenBank/DDBJ whole genome shotgun (WGS) entry which is preliminary data.</text>
</comment>
<dbReference type="EMBL" id="CAIY01000027">
    <property type="protein sequence ID" value="CCH66639.1"/>
    <property type="molecule type" value="Genomic_DNA"/>
</dbReference>
<dbReference type="STRING" id="1165094.RINTHH_4840"/>
<protein>
    <submittedName>
        <fullName evidence="1">Bilin biosynthesis protein CpeY</fullName>
    </submittedName>
</protein>
<keyword evidence="2" id="KW-1185">Reference proteome</keyword>
<proteinExistence type="predicted"/>
<dbReference type="RefSeq" id="WP_008232366.1">
    <property type="nucleotide sequence ID" value="NZ_CAIY01000027.1"/>
</dbReference>
<sequence>MAQAGISAGEITFPDIQPYLEQGIFNYPNNLELVHKCDYIPSLTFAINQLYETDFGRCYLAAKTLLIFILMLSQKPLWRLIKRRLIMIMAFITMW</sequence>
<evidence type="ECO:0000313" key="2">
    <source>
        <dbReference type="Proteomes" id="UP000053051"/>
    </source>
</evidence>
<reference evidence="1 2" key="1">
    <citation type="submission" date="2012-05" db="EMBL/GenBank/DDBJ databases">
        <authorList>
            <person name="Hilton J."/>
        </authorList>
    </citation>
    <scope>NUCLEOTIDE SEQUENCE [LARGE SCALE GENOMIC DNA]</scope>
    <source>
        <strain evidence="1 2">HH01</strain>
    </source>
</reference>
<accession>M1WQY7</accession>